<feature type="binding site" evidence="7">
    <location>
        <position position="83"/>
    </location>
    <ligand>
        <name>L-aspartate</name>
        <dbReference type="ChEBI" id="CHEBI:29991"/>
    </ligand>
</feature>
<feature type="binding site" evidence="7">
    <location>
        <position position="135"/>
    </location>
    <ligand>
        <name>carbamoyl phosphate</name>
        <dbReference type="ChEBI" id="CHEBI:58228"/>
    </ligand>
</feature>
<feature type="binding site" evidence="7">
    <location>
        <position position="226"/>
    </location>
    <ligand>
        <name>L-aspartate</name>
        <dbReference type="ChEBI" id="CHEBI:29991"/>
    </ligand>
</feature>
<dbReference type="RefSeq" id="WP_330794811.1">
    <property type="nucleotide sequence ID" value="NZ_JAZEWV010000008.1"/>
</dbReference>
<reference evidence="11 12" key="1">
    <citation type="submission" date="2023-12" db="EMBL/GenBank/DDBJ databases">
        <title>Streptomyces sp. V4-01.</title>
        <authorList>
            <person name="Somphong A."/>
            <person name="Phongsopitanun W."/>
        </authorList>
    </citation>
    <scope>NUCLEOTIDE SEQUENCE [LARGE SCALE GENOMIC DNA]</scope>
    <source>
        <strain evidence="11 12">V4-01</strain>
    </source>
</reference>
<dbReference type="NCBIfam" id="NF002032">
    <property type="entry name" value="PRK00856.1"/>
    <property type="match status" value="1"/>
</dbReference>
<keyword evidence="4 7" id="KW-0665">Pyrimidine biosynthesis</keyword>
<feature type="binding site" evidence="7">
    <location>
        <position position="138"/>
    </location>
    <ligand>
        <name>carbamoyl phosphate</name>
        <dbReference type="ChEBI" id="CHEBI:58228"/>
    </ligand>
</feature>
<feature type="region of interest" description="Disordered" evidence="8">
    <location>
        <begin position="314"/>
        <end position="356"/>
    </location>
</feature>
<evidence type="ECO:0000259" key="9">
    <source>
        <dbReference type="Pfam" id="PF00185"/>
    </source>
</evidence>
<comment type="similarity">
    <text evidence="2 7">Belongs to the aspartate/ornithine carbamoyltransferase superfamily. ATCase family.</text>
</comment>
<dbReference type="InterPro" id="IPR006132">
    <property type="entry name" value="Asp/Orn_carbamoyltranf_P-bd"/>
</dbReference>
<dbReference type="GO" id="GO:0004070">
    <property type="term" value="F:aspartate carbamoyltransferase activity"/>
    <property type="evidence" value="ECO:0007669"/>
    <property type="project" value="UniProtKB-EC"/>
</dbReference>
<dbReference type="PRINTS" id="PR00100">
    <property type="entry name" value="AOTCASE"/>
</dbReference>
<evidence type="ECO:0000259" key="10">
    <source>
        <dbReference type="Pfam" id="PF02729"/>
    </source>
</evidence>
<proteinExistence type="inferred from homology"/>
<dbReference type="EC" id="2.1.3.2" evidence="7"/>
<protein>
    <recommendedName>
        <fullName evidence="7">Aspartate carbamoyltransferase</fullName>
        <ecNumber evidence="7">2.1.3.2</ecNumber>
    </recommendedName>
    <alternativeName>
        <fullName evidence="7">Aspartate transcarbamylase</fullName>
        <shortName evidence="7">ATCase</shortName>
    </alternativeName>
</protein>
<dbReference type="InterPro" id="IPR002082">
    <property type="entry name" value="Asp_carbamoyltransf"/>
</dbReference>
<dbReference type="InterPro" id="IPR006130">
    <property type="entry name" value="Asp/Orn_carbamoylTrfase"/>
</dbReference>
<dbReference type="PRINTS" id="PR00101">
    <property type="entry name" value="ATCASE"/>
</dbReference>
<evidence type="ECO:0000256" key="8">
    <source>
        <dbReference type="SAM" id="MobiDB-lite"/>
    </source>
</evidence>
<keyword evidence="3 7" id="KW-0808">Transferase</keyword>
<feature type="binding site" evidence="7">
    <location>
        <position position="105"/>
    </location>
    <ligand>
        <name>carbamoyl phosphate</name>
        <dbReference type="ChEBI" id="CHEBI:58228"/>
    </ligand>
</feature>
<dbReference type="EMBL" id="JAZEWV010000008">
    <property type="protein sequence ID" value="MEE4542885.1"/>
    <property type="molecule type" value="Genomic_DNA"/>
</dbReference>
<dbReference type="HAMAP" id="MF_00001">
    <property type="entry name" value="Asp_carb_tr"/>
    <property type="match status" value="1"/>
</dbReference>
<keyword evidence="12" id="KW-1185">Reference proteome</keyword>
<comment type="function">
    <text evidence="5 7">Catalyzes the condensation of carbamoyl phosphate and aspartate to form carbamoyl aspartate and inorganic phosphate, the committed step in the de novo pyrimidine nucleotide biosynthesis pathway.</text>
</comment>
<evidence type="ECO:0000256" key="5">
    <source>
        <dbReference type="ARBA" id="ARBA00043884"/>
    </source>
</evidence>
<feature type="domain" description="Aspartate/ornithine carbamoyltransferase Asp/Orn-binding" evidence="9">
    <location>
        <begin position="159"/>
        <end position="305"/>
    </location>
</feature>
<evidence type="ECO:0000256" key="7">
    <source>
        <dbReference type="HAMAP-Rule" id="MF_00001"/>
    </source>
</evidence>
<gene>
    <name evidence="7" type="primary">pyrB</name>
    <name evidence="11" type="ORF">V2S66_13000</name>
</gene>
<feature type="binding site" evidence="7">
    <location>
        <position position="267"/>
    </location>
    <ligand>
        <name>carbamoyl phosphate</name>
        <dbReference type="ChEBI" id="CHEBI:58228"/>
    </ligand>
</feature>
<dbReference type="Pfam" id="PF02729">
    <property type="entry name" value="OTCace_N"/>
    <property type="match status" value="1"/>
</dbReference>
<dbReference type="SUPFAM" id="SSF53671">
    <property type="entry name" value="Aspartate/ornithine carbamoyltransferase"/>
    <property type="match status" value="1"/>
</dbReference>
<feature type="binding site" evidence="7">
    <location>
        <position position="268"/>
    </location>
    <ligand>
        <name>carbamoyl phosphate</name>
        <dbReference type="ChEBI" id="CHEBI:58228"/>
    </ligand>
</feature>
<dbReference type="Gene3D" id="3.40.50.1370">
    <property type="entry name" value="Aspartate/ornithine carbamoyltransferase"/>
    <property type="match status" value="2"/>
</dbReference>
<comment type="subunit">
    <text evidence="7">Heterododecamer (2C3:3R2) of six catalytic PyrB chains organized as two trimers (C3), and six regulatory PyrI chains organized as three dimers (R2).</text>
</comment>
<feature type="binding site" evidence="7">
    <location>
        <position position="55"/>
    </location>
    <ligand>
        <name>carbamoyl phosphate</name>
        <dbReference type="ChEBI" id="CHEBI:58228"/>
    </ligand>
</feature>
<evidence type="ECO:0000256" key="1">
    <source>
        <dbReference type="ARBA" id="ARBA00004852"/>
    </source>
</evidence>
<dbReference type="InterPro" id="IPR006131">
    <property type="entry name" value="Asp_carbamoyltransf_Asp/Orn-bd"/>
</dbReference>
<dbReference type="Proteomes" id="UP001344658">
    <property type="component" value="Unassembled WGS sequence"/>
</dbReference>
<comment type="caution">
    <text evidence="11">The sequence shown here is derived from an EMBL/GenBank/DDBJ whole genome shotgun (WGS) entry which is preliminary data.</text>
</comment>
<feature type="domain" description="Aspartate/ornithine carbamoyltransferase carbamoyl-P binding" evidence="10">
    <location>
        <begin position="3"/>
        <end position="147"/>
    </location>
</feature>
<dbReference type="PANTHER" id="PTHR45753">
    <property type="entry name" value="ORNITHINE CARBAMOYLTRANSFERASE, MITOCHONDRIAL"/>
    <property type="match status" value="1"/>
</dbReference>
<sequence>MKRHLISAADLTRDDALLVLDTAEEMARVADRPIKKLPTLRGRTVVNLFFEDSTRTRISFEAAAKRLSADVINFSAKGSSVSKGESLKDTALTLEAMGADAVVIRHHSSGAPHRLAGSGWINASVVNAGDGTHEHPTQALLDALTMRRHLSAPGRDLAGRRITIVGDVLHSRVARSNVLLLTTLGAEVTLVAPPTLLPIGVEQWPCTVSYDLDAVLTTSDAVMMLRVQRERMNAAFFPTEREYARRYGLDGLRMAALPEHAIVMHPGPMNRGMEITAEVADSPRCTAVEQVANGVSTRMAVLYLLLGGSEPALAGARPEPAAAEPATVSAAGSDPTEPARPAGAPNATAARTEESK</sequence>
<evidence type="ECO:0000256" key="6">
    <source>
        <dbReference type="ARBA" id="ARBA00048859"/>
    </source>
</evidence>
<accession>A0ABU7PAP2</accession>
<evidence type="ECO:0000256" key="3">
    <source>
        <dbReference type="ARBA" id="ARBA00022679"/>
    </source>
</evidence>
<dbReference type="InterPro" id="IPR036901">
    <property type="entry name" value="Asp/Orn_carbamoylTrfase_sf"/>
</dbReference>
<dbReference type="Pfam" id="PF00185">
    <property type="entry name" value="OTCace"/>
    <property type="match status" value="1"/>
</dbReference>
<evidence type="ECO:0000313" key="12">
    <source>
        <dbReference type="Proteomes" id="UP001344658"/>
    </source>
</evidence>
<dbReference type="NCBIfam" id="TIGR00670">
    <property type="entry name" value="asp_carb_tr"/>
    <property type="match status" value="1"/>
</dbReference>
<feature type="binding site" evidence="7">
    <location>
        <position position="56"/>
    </location>
    <ligand>
        <name>carbamoyl phosphate</name>
        <dbReference type="ChEBI" id="CHEBI:58228"/>
    </ligand>
</feature>
<organism evidence="11 12">
    <name type="scientific">Actinacidiphila polyblastidii</name>
    <dbReference type="NCBI Taxonomy" id="3110430"/>
    <lineage>
        <taxon>Bacteria</taxon>
        <taxon>Bacillati</taxon>
        <taxon>Actinomycetota</taxon>
        <taxon>Actinomycetes</taxon>
        <taxon>Kitasatosporales</taxon>
        <taxon>Streptomycetaceae</taxon>
        <taxon>Actinacidiphila</taxon>
    </lineage>
</organism>
<feature type="compositionally biased region" description="Low complexity" evidence="8">
    <location>
        <begin position="314"/>
        <end position="331"/>
    </location>
</feature>
<comment type="pathway">
    <text evidence="1 7">Pyrimidine metabolism; UMP biosynthesis via de novo pathway; (S)-dihydroorotate from bicarbonate: step 2/3.</text>
</comment>
<dbReference type="PANTHER" id="PTHR45753:SF6">
    <property type="entry name" value="ASPARTATE CARBAMOYLTRANSFERASE"/>
    <property type="match status" value="1"/>
</dbReference>
<evidence type="ECO:0000256" key="2">
    <source>
        <dbReference type="ARBA" id="ARBA00008896"/>
    </source>
</evidence>
<comment type="catalytic activity">
    <reaction evidence="6 7">
        <text>carbamoyl phosphate + L-aspartate = N-carbamoyl-L-aspartate + phosphate + H(+)</text>
        <dbReference type="Rhea" id="RHEA:20013"/>
        <dbReference type="ChEBI" id="CHEBI:15378"/>
        <dbReference type="ChEBI" id="CHEBI:29991"/>
        <dbReference type="ChEBI" id="CHEBI:32814"/>
        <dbReference type="ChEBI" id="CHEBI:43474"/>
        <dbReference type="ChEBI" id="CHEBI:58228"/>
        <dbReference type="EC" id="2.1.3.2"/>
    </reaction>
</comment>
<evidence type="ECO:0000256" key="4">
    <source>
        <dbReference type="ARBA" id="ARBA00022975"/>
    </source>
</evidence>
<evidence type="ECO:0000313" key="11">
    <source>
        <dbReference type="EMBL" id="MEE4542885.1"/>
    </source>
</evidence>
<feature type="binding site" evidence="7">
    <location>
        <position position="172"/>
    </location>
    <ligand>
        <name>L-aspartate</name>
        <dbReference type="ChEBI" id="CHEBI:29991"/>
    </ligand>
</feature>
<dbReference type="PROSITE" id="PS00097">
    <property type="entry name" value="CARBAMOYLTRANSFERASE"/>
    <property type="match status" value="1"/>
</dbReference>
<feature type="compositionally biased region" description="Low complexity" evidence="8">
    <location>
        <begin position="339"/>
        <end position="350"/>
    </location>
</feature>
<name>A0ABU7PAP2_9ACTN</name>